<gene>
    <name evidence="1" type="ORF">S06H3_49578</name>
</gene>
<name>X1MX17_9ZZZZ</name>
<evidence type="ECO:0000313" key="1">
    <source>
        <dbReference type="EMBL" id="GAI36262.1"/>
    </source>
</evidence>
<organism evidence="1">
    <name type="scientific">marine sediment metagenome</name>
    <dbReference type="NCBI Taxonomy" id="412755"/>
    <lineage>
        <taxon>unclassified sequences</taxon>
        <taxon>metagenomes</taxon>
        <taxon>ecological metagenomes</taxon>
    </lineage>
</organism>
<dbReference type="SUPFAM" id="SSF102405">
    <property type="entry name" value="MCP/YpsA-like"/>
    <property type="match status" value="1"/>
</dbReference>
<protein>
    <recommendedName>
        <fullName evidence="2">DUF2493 domain-containing protein</fullName>
    </recommendedName>
</protein>
<proteinExistence type="predicted"/>
<feature type="non-terminal residue" evidence="1">
    <location>
        <position position="110"/>
    </location>
</feature>
<sequence length="110" mass="12814">MFERMKVMFTGHRDRVTRIECLLWIIDALPKNTIWLHGGAKGFDTQVDSAARRFRTKKNTSVFYPDYKSFTKYGAPHVRNDQMLELADLVVACWDGRKRGGTYSVIRKAR</sequence>
<dbReference type="EMBL" id="BARV01031311">
    <property type="protein sequence ID" value="GAI36262.1"/>
    <property type="molecule type" value="Genomic_DNA"/>
</dbReference>
<dbReference type="Gene3D" id="3.40.50.450">
    <property type="match status" value="1"/>
</dbReference>
<comment type="caution">
    <text evidence="1">The sequence shown here is derived from an EMBL/GenBank/DDBJ whole genome shotgun (WGS) entry which is preliminary data.</text>
</comment>
<evidence type="ECO:0008006" key="2">
    <source>
        <dbReference type="Google" id="ProtNLM"/>
    </source>
</evidence>
<dbReference type="AlphaFoldDB" id="X1MX17"/>
<reference evidence="1" key="1">
    <citation type="journal article" date="2014" name="Front. Microbiol.">
        <title>High frequency of phylogenetically diverse reductive dehalogenase-homologous genes in deep subseafloor sedimentary metagenomes.</title>
        <authorList>
            <person name="Kawai M."/>
            <person name="Futagami T."/>
            <person name="Toyoda A."/>
            <person name="Takaki Y."/>
            <person name="Nishi S."/>
            <person name="Hori S."/>
            <person name="Arai W."/>
            <person name="Tsubouchi T."/>
            <person name="Morono Y."/>
            <person name="Uchiyama I."/>
            <person name="Ito T."/>
            <person name="Fujiyama A."/>
            <person name="Inagaki F."/>
            <person name="Takami H."/>
        </authorList>
    </citation>
    <scope>NUCLEOTIDE SEQUENCE</scope>
    <source>
        <strain evidence="1">Expedition CK06-06</strain>
    </source>
</reference>
<accession>X1MX17</accession>